<dbReference type="InterPro" id="IPR049560">
    <property type="entry name" value="MeTrfase_RsmB-F_NOP2_cat"/>
</dbReference>
<dbReference type="PANTHER" id="PTHR22807">
    <property type="entry name" value="NOP2 YEAST -RELATED NOL1/NOP2/FMU SUN DOMAIN-CONTAINING"/>
    <property type="match status" value="1"/>
</dbReference>
<feature type="domain" description="SAM-dependent MTase RsmB/NOP-type" evidence="6">
    <location>
        <begin position="44"/>
        <end position="178"/>
    </location>
</feature>
<comment type="similarity">
    <text evidence="5">Belongs to the class I-like SAM-binding methyltransferase superfamily. RsmB/NOP family.</text>
</comment>
<feature type="non-terminal residue" evidence="7">
    <location>
        <position position="1"/>
    </location>
</feature>
<comment type="caution">
    <text evidence="7">The sequence shown here is derived from an EMBL/GenBank/DDBJ whole genome shotgun (WGS) entry which is preliminary data.</text>
</comment>
<name>A0ABS0AAH1_9FLAO</name>
<dbReference type="GO" id="GO:0008168">
    <property type="term" value="F:methyltransferase activity"/>
    <property type="evidence" value="ECO:0007669"/>
    <property type="project" value="UniProtKB-KW"/>
</dbReference>
<evidence type="ECO:0000313" key="8">
    <source>
        <dbReference type="Proteomes" id="UP001194729"/>
    </source>
</evidence>
<evidence type="ECO:0000256" key="2">
    <source>
        <dbReference type="ARBA" id="ARBA00022679"/>
    </source>
</evidence>
<accession>A0ABS0AAH1</accession>
<sequence>FNTPFWRIKGRFDELSKNRVFRESLPDWMDELALKELGGIWEKEATALNKQADVVLRANSLKTTPAELKEKLQSEEIAISQQERFPDALILKERANVFMTQAFKDGLFEVQDAGSQTIAPFLQVEPGMRVMDACAGAGGKALHLAALMENKGQIIATDIYKSKLNELKHLHDVRGASA</sequence>
<evidence type="ECO:0000313" key="7">
    <source>
        <dbReference type="EMBL" id="MBF4986331.1"/>
    </source>
</evidence>
<gene>
    <name evidence="7" type="ORF">FNJ87_19140</name>
</gene>
<evidence type="ECO:0000256" key="1">
    <source>
        <dbReference type="ARBA" id="ARBA00022603"/>
    </source>
</evidence>
<dbReference type="InterPro" id="IPR029063">
    <property type="entry name" value="SAM-dependent_MTases_sf"/>
</dbReference>
<evidence type="ECO:0000256" key="5">
    <source>
        <dbReference type="PROSITE-ProRule" id="PRU01023"/>
    </source>
</evidence>
<dbReference type="PRINTS" id="PR02008">
    <property type="entry name" value="RCMTFAMILY"/>
</dbReference>
<dbReference type="InterPro" id="IPR023267">
    <property type="entry name" value="RCMT"/>
</dbReference>
<evidence type="ECO:0000259" key="6">
    <source>
        <dbReference type="PROSITE" id="PS51686"/>
    </source>
</evidence>
<keyword evidence="3 5" id="KW-0949">S-adenosyl-L-methionine</keyword>
<organism evidence="7 8">
    <name type="scientific">Nonlabens mediterrranea</name>
    <dbReference type="NCBI Taxonomy" id="1419947"/>
    <lineage>
        <taxon>Bacteria</taxon>
        <taxon>Pseudomonadati</taxon>
        <taxon>Bacteroidota</taxon>
        <taxon>Flavobacteriia</taxon>
        <taxon>Flavobacteriales</taxon>
        <taxon>Flavobacteriaceae</taxon>
        <taxon>Nonlabens</taxon>
    </lineage>
</organism>
<dbReference type="InterPro" id="IPR001678">
    <property type="entry name" value="MeTrfase_RsmB-F_NOP2_dom"/>
</dbReference>
<dbReference type="PROSITE" id="PS51686">
    <property type="entry name" value="SAM_MT_RSMB_NOP"/>
    <property type="match status" value="1"/>
</dbReference>
<keyword evidence="4 5" id="KW-0694">RNA-binding</keyword>
<keyword evidence="8" id="KW-1185">Reference proteome</keyword>
<feature type="non-terminal residue" evidence="7">
    <location>
        <position position="178"/>
    </location>
</feature>
<keyword evidence="1 5" id="KW-0489">Methyltransferase</keyword>
<dbReference type="Pfam" id="PF01189">
    <property type="entry name" value="Methyltr_RsmB-F"/>
    <property type="match status" value="1"/>
</dbReference>
<dbReference type="PANTHER" id="PTHR22807:SF53">
    <property type="entry name" value="RIBOSOMAL RNA SMALL SUBUNIT METHYLTRANSFERASE B-RELATED"/>
    <property type="match status" value="1"/>
</dbReference>
<proteinExistence type="inferred from homology"/>
<evidence type="ECO:0000256" key="4">
    <source>
        <dbReference type="ARBA" id="ARBA00022884"/>
    </source>
</evidence>
<evidence type="ECO:0000256" key="3">
    <source>
        <dbReference type="ARBA" id="ARBA00022691"/>
    </source>
</evidence>
<comment type="caution">
    <text evidence="5">Lacks conserved residue(s) required for the propagation of feature annotation.</text>
</comment>
<protein>
    <submittedName>
        <fullName evidence="7">RNA methyltransferase</fullName>
    </submittedName>
</protein>
<dbReference type="SUPFAM" id="SSF53335">
    <property type="entry name" value="S-adenosyl-L-methionine-dependent methyltransferases"/>
    <property type="match status" value="1"/>
</dbReference>
<keyword evidence="2 5" id="KW-0808">Transferase</keyword>
<dbReference type="GO" id="GO:0032259">
    <property type="term" value="P:methylation"/>
    <property type="evidence" value="ECO:0007669"/>
    <property type="project" value="UniProtKB-KW"/>
</dbReference>
<dbReference type="Proteomes" id="UP001194729">
    <property type="component" value="Unassembled WGS sequence"/>
</dbReference>
<feature type="binding site" evidence="5">
    <location>
        <position position="158"/>
    </location>
    <ligand>
        <name>S-adenosyl-L-methionine</name>
        <dbReference type="ChEBI" id="CHEBI:59789"/>
    </ligand>
</feature>
<reference evidence="7 8" key="1">
    <citation type="submission" date="2020-11" db="EMBL/GenBank/DDBJ databases">
        <title>P. mediterranea TC4 genome.</title>
        <authorList>
            <person name="Molmeret M."/>
        </authorList>
    </citation>
    <scope>NUCLEOTIDE SEQUENCE [LARGE SCALE GENOMIC DNA]</scope>
    <source>
        <strain evidence="7 8">TC4</strain>
    </source>
</reference>
<dbReference type="Gene3D" id="3.40.50.150">
    <property type="entry name" value="Vaccinia Virus protein VP39"/>
    <property type="match status" value="1"/>
</dbReference>
<dbReference type="EMBL" id="JADKYU010001101">
    <property type="protein sequence ID" value="MBF4986331.1"/>
    <property type="molecule type" value="Genomic_DNA"/>
</dbReference>
<dbReference type="InterPro" id="IPR054728">
    <property type="entry name" value="RsmB-like_ferredoxin"/>
</dbReference>
<dbReference type="Pfam" id="PF22458">
    <property type="entry name" value="RsmF-B_ferredox"/>
    <property type="match status" value="1"/>
</dbReference>
<dbReference type="Gene3D" id="3.30.70.1170">
    <property type="entry name" value="Sun protein, domain 3"/>
    <property type="match status" value="1"/>
</dbReference>